<dbReference type="InterPro" id="IPR000644">
    <property type="entry name" value="CBS_dom"/>
</dbReference>
<evidence type="ECO:0000313" key="4">
    <source>
        <dbReference type="Proteomes" id="UP000596092"/>
    </source>
</evidence>
<evidence type="ECO:0000256" key="1">
    <source>
        <dbReference type="PROSITE-ProRule" id="PRU00703"/>
    </source>
</evidence>
<dbReference type="Pfam" id="PF00571">
    <property type="entry name" value="CBS"/>
    <property type="match status" value="1"/>
</dbReference>
<name>A0A7T5VBS9_9BACT</name>
<dbReference type="SUPFAM" id="SSF54631">
    <property type="entry name" value="CBS-domain pair"/>
    <property type="match status" value="1"/>
</dbReference>
<keyword evidence="4" id="KW-1185">Reference proteome</keyword>
<dbReference type="KEGG" id="dog:HP555_03495"/>
<evidence type="ECO:0000313" key="3">
    <source>
        <dbReference type="EMBL" id="QQG64995.1"/>
    </source>
</evidence>
<evidence type="ECO:0000259" key="2">
    <source>
        <dbReference type="PROSITE" id="PS51371"/>
    </source>
</evidence>
<gene>
    <name evidence="3" type="ORF">HP555_03495</name>
</gene>
<dbReference type="PROSITE" id="PS51371">
    <property type="entry name" value="CBS"/>
    <property type="match status" value="1"/>
</dbReference>
<keyword evidence="1" id="KW-0129">CBS domain</keyword>
<dbReference type="EMBL" id="CP054140">
    <property type="protein sequence ID" value="QQG64995.1"/>
    <property type="molecule type" value="Genomic_DNA"/>
</dbReference>
<dbReference type="InterPro" id="IPR046342">
    <property type="entry name" value="CBS_dom_sf"/>
</dbReference>
<dbReference type="Gene3D" id="3.10.580.10">
    <property type="entry name" value="CBS-domain"/>
    <property type="match status" value="1"/>
</dbReference>
<organism evidence="3 4">
    <name type="scientific">Desulfobulbus oligotrophicus</name>
    <dbReference type="NCBI Taxonomy" id="1909699"/>
    <lineage>
        <taxon>Bacteria</taxon>
        <taxon>Pseudomonadati</taxon>
        <taxon>Thermodesulfobacteriota</taxon>
        <taxon>Desulfobulbia</taxon>
        <taxon>Desulfobulbales</taxon>
        <taxon>Desulfobulbaceae</taxon>
        <taxon>Desulfobulbus</taxon>
    </lineage>
</organism>
<protein>
    <submittedName>
        <fullName evidence="3">CBS domain-containing protein</fullName>
    </submittedName>
</protein>
<reference evidence="3 4" key="1">
    <citation type="submission" date="2020-05" db="EMBL/GenBank/DDBJ databases">
        <title>Complete genome of Desulfobulbus oligotrophicus.</title>
        <authorList>
            <person name="Podar M."/>
        </authorList>
    </citation>
    <scope>NUCLEOTIDE SEQUENCE [LARGE SCALE GENOMIC DNA]</scope>
    <source>
        <strain evidence="3 4">Prop6</strain>
    </source>
</reference>
<dbReference type="RefSeq" id="WP_199263811.1">
    <property type="nucleotide sequence ID" value="NZ_CP054140.1"/>
</dbReference>
<feature type="domain" description="CBS" evidence="2">
    <location>
        <begin position="117"/>
        <end position="172"/>
    </location>
</feature>
<proteinExistence type="predicted"/>
<dbReference type="Proteomes" id="UP000596092">
    <property type="component" value="Chromosome"/>
</dbReference>
<dbReference type="AlphaFoldDB" id="A0A7T5VBS9"/>
<sequence length="172" mass="19742">MNTMPIIKDLIIPLEQYPHVRANAPVHDAVGQLFTHVDDNGRLKYNELLVINRHFQYVGRLTLRNILTCYFPSLFLDRKRSFFYGKPIYFSELAILMEDSFQEECKRQGGQPVRGFMQPPIESIEARLHPLHAAEVMVDQRLCSLPVVENDTVIGVILLVDVFQALASRCSL</sequence>
<accession>A0A7T5VBS9</accession>